<dbReference type="InterPro" id="IPR028565">
    <property type="entry name" value="MHD"/>
</dbReference>
<evidence type="ECO:0000256" key="2">
    <source>
        <dbReference type="ARBA" id="ARBA00010516"/>
    </source>
</evidence>
<keyword evidence="7 10" id="KW-0333">Golgi apparatus</keyword>
<dbReference type="GO" id="GO:0015031">
    <property type="term" value="P:protein transport"/>
    <property type="evidence" value="ECO:0007669"/>
    <property type="project" value="UniProtKB-KW"/>
</dbReference>
<dbReference type="Proteomes" id="UP000002036">
    <property type="component" value="Chromosome G"/>
</dbReference>
<dbReference type="EMBL" id="CU928171">
    <property type="protein sequence ID" value="CAR24625.1"/>
    <property type="molecule type" value="Genomic_DNA"/>
</dbReference>
<keyword evidence="6 10" id="KW-0653">Protein transport</keyword>
<dbReference type="SUPFAM" id="SSF49447">
    <property type="entry name" value="Second domain of Mu2 adaptin subunit (ap50) of ap2 adaptor"/>
    <property type="match status" value="1"/>
</dbReference>
<evidence type="ECO:0000313" key="14">
    <source>
        <dbReference type="EMBL" id="CAR24625.1"/>
    </source>
</evidence>
<evidence type="ECO:0000256" key="3">
    <source>
        <dbReference type="ARBA" id="ARBA00022448"/>
    </source>
</evidence>
<dbReference type="Pfam" id="PF00928">
    <property type="entry name" value="Adap_comp_sub"/>
    <property type="match status" value="1"/>
</dbReference>
<evidence type="ECO:0000256" key="6">
    <source>
        <dbReference type="ARBA" id="ARBA00022927"/>
    </source>
</evidence>
<evidence type="ECO:0000256" key="11">
    <source>
        <dbReference type="SAM" id="Coils"/>
    </source>
</evidence>
<dbReference type="Gene3D" id="2.60.40.1170">
    <property type="entry name" value="Mu homology domain, subdomain B"/>
    <property type="match status" value="2"/>
</dbReference>
<comment type="function">
    <text evidence="10">The coatomer is a cytosolic protein complex that binds to dilysine motifs and reversibly associates with Golgi non-clathrin-coated vesicles, which further mediate biosynthetic protein transport from the ER, via the Golgi up to the trans Golgi network.</text>
</comment>
<dbReference type="InterPro" id="IPR011012">
    <property type="entry name" value="Longin-like_dom_sf"/>
</dbReference>
<dbReference type="FunFam" id="3.30.450.60:FF:000020">
    <property type="entry name" value="Coatomer subunit delta"/>
    <property type="match status" value="1"/>
</dbReference>
<dbReference type="GO" id="GO:0030126">
    <property type="term" value="C:COPI vesicle coat"/>
    <property type="evidence" value="ECO:0007669"/>
    <property type="project" value="UniProtKB-UniRule"/>
</dbReference>
<keyword evidence="5 10" id="KW-0931">ER-Golgi transport</keyword>
<dbReference type="RefSeq" id="XP_002555062.1">
    <property type="nucleotide sequence ID" value="XM_002555016.1"/>
</dbReference>
<dbReference type="OMA" id="VQFRTHP"/>
<dbReference type="eggNOG" id="KOG2635">
    <property type="taxonomic scope" value="Eukaryota"/>
</dbReference>
<dbReference type="GO" id="GO:0006890">
    <property type="term" value="P:retrograde vesicle-mediated transport, Golgi to endoplasmic reticulum"/>
    <property type="evidence" value="ECO:0007669"/>
    <property type="project" value="UniProtKB-UniRule"/>
</dbReference>
<reference evidence="14 15" key="1">
    <citation type="journal article" date="2009" name="Genome Res.">
        <title>Comparative genomics of protoploid Saccharomycetaceae.</title>
        <authorList>
            <consortium name="The Genolevures Consortium"/>
            <person name="Souciet J.-L."/>
            <person name="Dujon B."/>
            <person name="Gaillardin C."/>
            <person name="Johnston M."/>
            <person name="Baret P.V."/>
            <person name="Cliften P."/>
            <person name="Sherman D.J."/>
            <person name="Weissenbach J."/>
            <person name="Westhof E."/>
            <person name="Wincker P."/>
            <person name="Jubin C."/>
            <person name="Poulain J."/>
            <person name="Barbe V."/>
            <person name="Segurens B."/>
            <person name="Artiguenave F."/>
            <person name="Anthouard V."/>
            <person name="Vacherie B."/>
            <person name="Val M.-E."/>
            <person name="Fulton R.S."/>
            <person name="Minx P."/>
            <person name="Wilson R."/>
            <person name="Durrens P."/>
            <person name="Jean G."/>
            <person name="Marck C."/>
            <person name="Martin T."/>
            <person name="Nikolski M."/>
            <person name="Rolland T."/>
            <person name="Seret M.-L."/>
            <person name="Casaregola S."/>
            <person name="Despons L."/>
            <person name="Fairhead C."/>
            <person name="Fischer G."/>
            <person name="Lafontaine I."/>
            <person name="Leh V."/>
            <person name="Lemaire M."/>
            <person name="de Montigny J."/>
            <person name="Neuveglise C."/>
            <person name="Thierry A."/>
            <person name="Blanc-Lenfle I."/>
            <person name="Bleykasten C."/>
            <person name="Diffels J."/>
            <person name="Fritsch E."/>
            <person name="Frangeul L."/>
            <person name="Goeffon A."/>
            <person name="Jauniaux N."/>
            <person name="Kachouri-Lafond R."/>
            <person name="Payen C."/>
            <person name="Potier S."/>
            <person name="Pribylova L."/>
            <person name="Ozanne C."/>
            <person name="Richard G.-F."/>
            <person name="Sacerdot C."/>
            <person name="Straub M.-L."/>
            <person name="Talla E."/>
        </authorList>
    </citation>
    <scope>NUCLEOTIDE SEQUENCE [LARGE SCALE GENOMIC DNA]</scope>
    <source>
        <strain evidence="15">ATCC 56472 / CBS 6340 / NRRL Y-8284</strain>
    </source>
</reference>
<dbReference type="CDD" id="cd09254">
    <property type="entry name" value="AP_delta-COPI_MHD"/>
    <property type="match status" value="1"/>
</dbReference>
<dbReference type="FunCoup" id="C5DLG4">
    <property type="interactions" value="1236"/>
</dbReference>
<keyword evidence="4 10" id="KW-0963">Cytoplasm</keyword>
<evidence type="ECO:0000256" key="12">
    <source>
        <dbReference type="SAM" id="MobiDB-lite"/>
    </source>
</evidence>
<evidence type="ECO:0000256" key="8">
    <source>
        <dbReference type="ARBA" id="ARBA00023136"/>
    </source>
</evidence>
<evidence type="ECO:0000256" key="1">
    <source>
        <dbReference type="ARBA" id="ARBA00004255"/>
    </source>
</evidence>
<evidence type="ECO:0000313" key="15">
    <source>
        <dbReference type="Proteomes" id="UP000002036"/>
    </source>
</evidence>
<dbReference type="GO" id="GO:0000139">
    <property type="term" value="C:Golgi membrane"/>
    <property type="evidence" value="ECO:0007669"/>
    <property type="project" value="UniProtKB-SubCell"/>
</dbReference>
<evidence type="ECO:0000256" key="10">
    <source>
        <dbReference type="RuleBase" id="RU366052"/>
    </source>
</evidence>
<comment type="subunit">
    <text evidence="10">Oligomeric complex that consists of at least the alpha, beta, beta', gamma, delta, epsilon and zeta subunits.</text>
</comment>
<dbReference type="GO" id="GO:0051645">
    <property type="term" value="P:Golgi localization"/>
    <property type="evidence" value="ECO:0007669"/>
    <property type="project" value="TreeGrafter"/>
</dbReference>
<dbReference type="SUPFAM" id="SSF64356">
    <property type="entry name" value="SNARE-like"/>
    <property type="match status" value="1"/>
</dbReference>
<evidence type="ECO:0000256" key="5">
    <source>
        <dbReference type="ARBA" id="ARBA00022892"/>
    </source>
</evidence>
<dbReference type="InParanoid" id="C5DLG4"/>
<sequence length="633" mass="70995">MVEKPAQESAFRKKRDHQKDRHTPQLARRVSLVLRAESCTFSDFIYSHSFAESGSLLFLACYTSLHTRNIYFLNKPKGTHIRQNSQLIVLRFSKHKMVVIAVSIVTRQGKPLLSRQFRDISKDRVTELLSNFQGLVAKSSSQHTFVEDEHVRYVYKPFDDYYIILITNRQSNIIQDLDTLKLFSQSMNTYLSSFDENEIFENAFEILSSFDEVITMGYKENLSISQINTYLSMESHEEKIQEIIERNKEFEAAEERKRRAKEISRKEQERKMGVSPMGLDATRFQASNDPNISNAYNSYYSQASAAAQQSYLQSQQKAVSPEQVASIGTEVSSSLGLGGRGMKLGRKKSLGSHLQPTKQAPAPAASFQIEESEKPANNGILVCVKEVVSAEISREGNVSSSELKGSLELRVNDKNLAHAIIRLASHVDVKDKAFQFKTHPNIDKNMFLSSGVVGLRDQKKAFPFNDQSLAVLRWRKVGGADDNSLVPMGVSSWVSPSDSNTGMFDVTLEIEMNENYENPLNDVRFCIPVYTENVHINDDFNDLGASIESVDDENGIIVKIETIAPGTTAAVGLALEAEYEDALFPMTVHFSNHAALSSFSKVEVADVISTSEEASQLQFDTISSIRTDDYTIT</sequence>
<dbReference type="PANTHER" id="PTHR10121">
    <property type="entry name" value="COATOMER SUBUNIT DELTA"/>
    <property type="match status" value="1"/>
</dbReference>
<dbReference type="GeneID" id="8293320"/>
<gene>
    <name evidence="14" type="ordered locus">KLTH0G00528g</name>
</gene>
<evidence type="ECO:0000256" key="4">
    <source>
        <dbReference type="ARBA" id="ARBA00022490"/>
    </source>
</evidence>
<dbReference type="InterPro" id="IPR027059">
    <property type="entry name" value="Coatomer_dsu"/>
</dbReference>
<organism evidence="14 15">
    <name type="scientific">Lachancea thermotolerans (strain ATCC 56472 / CBS 6340 / NRRL Y-8284)</name>
    <name type="common">Yeast</name>
    <name type="synonym">Kluyveromyces thermotolerans</name>
    <dbReference type="NCBI Taxonomy" id="559295"/>
    <lineage>
        <taxon>Eukaryota</taxon>
        <taxon>Fungi</taxon>
        <taxon>Dikarya</taxon>
        <taxon>Ascomycota</taxon>
        <taxon>Saccharomycotina</taxon>
        <taxon>Saccharomycetes</taxon>
        <taxon>Saccharomycetales</taxon>
        <taxon>Saccharomycetaceae</taxon>
        <taxon>Lachancea</taxon>
    </lineage>
</organism>
<keyword evidence="11" id="KW-0175">Coiled coil</keyword>
<comment type="similarity">
    <text evidence="2 10">Belongs to the adaptor complexes medium subunit family. Delta-COP subfamily.</text>
</comment>
<evidence type="ECO:0000259" key="13">
    <source>
        <dbReference type="PROSITE" id="PS51072"/>
    </source>
</evidence>
<name>C5DLG4_LACTC</name>
<feature type="domain" description="MHD" evidence="13">
    <location>
        <begin position="377"/>
        <end position="633"/>
    </location>
</feature>
<dbReference type="HOGENOM" id="CLU_019988_3_0_1"/>
<dbReference type="InterPro" id="IPR036168">
    <property type="entry name" value="AP2_Mu_C_sf"/>
</dbReference>
<dbReference type="AlphaFoldDB" id="C5DLG4"/>
<feature type="coiled-coil region" evidence="11">
    <location>
        <begin position="233"/>
        <end position="270"/>
    </location>
</feature>
<keyword evidence="9" id="KW-0968">Cytoplasmic vesicle</keyword>
<dbReference type="PANTHER" id="PTHR10121:SF0">
    <property type="entry name" value="COATOMER SUBUNIT DELTA"/>
    <property type="match status" value="1"/>
</dbReference>
<feature type="region of interest" description="Disordered" evidence="12">
    <location>
        <begin position="338"/>
        <end position="367"/>
    </location>
</feature>
<feature type="region of interest" description="Disordered" evidence="12">
    <location>
        <begin position="1"/>
        <end position="23"/>
    </location>
</feature>
<dbReference type="Gene3D" id="3.30.450.60">
    <property type="match status" value="1"/>
</dbReference>
<proteinExistence type="inferred from homology"/>
<keyword evidence="8 10" id="KW-0472">Membrane</keyword>
<dbReference type="STRING" id="559295.C5DLG4"/>
<protein>
    <recommendedName>
        <fullName evidence="10">Coatomer subunit delta</fullName>
    </recommendedName>
</protein>
<dbReference type="GO" id="GO:0006888">
    <property type="term" value="P:endoplasmic reticulum to Golgi vesicle-mediated transport"/>
    <property type="evidence" value="ECO:0007669"/>
    <property type="project" value="TreeGrafter"/>
</dbReference>
<dbReference type="OrthoDB" id="10266042at2759"/>
<evidence type="ECO:0000256" key="7">
    <source>
        <dbReference type="ARBA" id="ARBA00023034"/>
    </source>
</evidence>
<keyword evidence="15" id="KW-1185">Reference proteome</keyword>
<evidence type="ECO:0000256" key="9">
    <source>
        <dbReference type="ARBA" id="ARBA00023329"/>
    </source>
</evidence>
<dbReference type="PROSITE" id="PS51072">
    <property type="entry name" value="MHD"/>
    <property type="match status" value="1"/>
</dbReference>
<dbReference type="CDD" id="cd14830">
    <property type="entry name" value="Delta_COP_N"/>
    <property type="match status" value="1"/>
</dbReference>
<comment type="subcellular location">
    <subcellularLocation>
        <location evidence="10">Cytoplasm</location>
    </subcellularLocation>
    <subcellularLocation>
        <location evidence="1 10">Golgi apparatus membrane</location>
        <topology evidence="1 10">Peripheral membrane protein</topology>
        <orientation evidence="1 10">Cytoplasmic side</orientation>
    </subcellularLocation>
    <subcellularLocation>
        <location evidence="10">Cytoplasmic vesicle</location>
        <location evidence="10">COPI-coated vesicle membrane</location>
        <topology evidence="10">Peripheral membrane protein</topology>
        <orientation evidence="10">Cytoplasmic side</orientation>
    </subcellularLocation>
</comment>
<dbReference type="KEGG" id="lth:KLTH0G00528g"/>
<dbReference type="Pfam" id="PF01217">
    <property type="entry name" value="Clat_adaptor_s"/>
    <property type="match status" value="1"/>
</dbReference>
<accession>C5DLG4</accession>
<keyword evidence="3 10" id="KW-0813">Transport</keyword>
<dbReference type="InterPro" id="IPR022775">
    <property type="entry name" value="AP_mu_sigma_su"/>
</dbReference>